<dbReference type="Pfam" id="PF01739">
    <property type="entry name" value="CheR"/>
    <property type="match status" value="1"/>
</dbReference>
<dbReference type="CDD" id="cd02440">
    <property type="entry name" value="AdoMet_MTases"/>
    <property type="match status" value="1"/>
</dbReference>
<evidence type="ECO:0000259" key="1">
    <source>
        <dbReference type="PROSITE" id="PS50123"/>
    </source>
</evidence>
<dbReference type="PATRIC" id="fig|1183438.3.peg.4057"/>
<dbReference type="InterPro" id="IPR022642">
    <property type="entry name" value="CheR_C"/>
</dbReference>
<dbReference type="GO" id="GO:0008983">
    <property type="term" value="F:protein-glutamate O-methyltransferase activity"/>
    <property type="evidence" value="ECO:0007669"/>
    <property type="project" value="UniProtKB-EC"/>
</dbReference>
<dbReference type="SUPFAM" id="SSF47757">
    <property type="entry name" value="Chemotaxis receptor methyltransferase CheR, N-terminal domain"/>
    <property type="match status" value="1"/>
</dbReference>
<proteinExistence type="predicted"/>
<dbReference type="Gene3D" id="3.40.50.150">
    <property type="entry name" value="Vaccinia Virus protein VP39"/>
    <property type="match status" value="1"/>
</dbReference>
<evidence type="ECO:0000313" key="2">
    <source>
        <dbReference type="EMBL" id="AGY60368.1"/>
    </source>
</evidence>
<dbReference type="AlphaFoldDB" id="U5QNC9"/>
<dbReference type="STRING" id="1183438.GKIL_4122"/>
<protein>
    <submittedName>
        <fullName evidence="2">MCP methyltransferase, CheR-type</fullName>
        <ecNumber evidence="2">2.1.1.80</ecNumber>
    </submittedName>
</protein>
<dbReference type="GO" id="GO:0032259">
    <property type="term" value="P:methylation"/>
    <property type="evidence" value="ECO:0007669"/>
    <property type="project" value="UniProtKB-KW"/>
</dbReference>
<dbReference type="Proteomes" id="UP000017396">
    <property type="component" value="Chromosome"/>
</dbReference>
<sequence length="271" mass="31296">MITLVSADSGRQDADFSDRDWECFVYWLAGISPVDLFAFKLHQLERRLAIRREVAGFERWSDYRQFLQKHPQNLERLLQSLTISVSSFFRDPVCWQALETDLKTGSAPLRAWSVGCAGGQELYSLAICLDRIGRLEGSHLLGSDCSKEAIDQAQKAEYLISRNEPLSSSLLPYMRWLDQGRFCLDERLRQTATFRCEDLFRRTIHGRWDLILCRNLLIYLNGTAQVRLLRRLSQSLPIGGILFIGRSEWIARPQSLGLHPVSRCIYRKVEI</sequence>
<name>U5QNC9_GLOK1</name>
<keyword evidence="2" id="KW-0489">Methyltransferase</keyword>
<reference evidence="2 3" key="1">
    <citation type="journal article" date="2013" name="PLoS ONE">
        <title>Cultivation and Complete Genome Sequencing of Gloeobacter kilaueensis sp. nov., from a Lava Cave in Kilauea Caldera, Hawai'i.</title>
        <authorList>
            <person name="Saw J.H."/>
            <person name="Schatz M."/>
            <person name="Brown M.V."/>
            <person name="Kunkel D.D."/>
            <person name="Foster J.S."/>
            <person name="Shick H."/>
            <person name="Christensen S."/>
            <person name="Hou S."/>
            <person name="Wan X."/>
            <person name="Donachie S.P."/>
        </authorList>
    </citation>
    <scope>NUCLEOTIDE SEQUENCE [LARGE SCALE GENOMIC DNA]</scope>
    <source>
        <strain evidence="3">JS</strain>
    </source>
</reference>
<evidence type="ECO:0000313" key="3">
    <source>
        <dbReference type="Proteomes" id="UP000017396"/>
    </source>
</evidence>
<keyword evidence="3" id="KW-1185">Reference proteome</keyword>
<dbReference type="SUPFAM" id="SSF53335">
    <property type="entry name" value="S-adenosyl-L-methionine-dependent methyltransferases"/>
    <property type="match status" value="1"/>
</dbReference>
<dbReference type="HOGENOM" id="CLU_025854_1_1_3"/>
<dbReference type="EC" id="2.1.1.80" evidence="2"/>
<accession>U5QNC9</accession>
<dbReference type="InterPro" id="IPR000780">
    <property type="entry name" value="CheR_MeTrfase"/>
</dbReference>
<dbReference type="eggNOG" id="COG1352">
    <property type="taxonomic scope" value="Bacteria"/>
</dbReference>
<feature type="domain" description="CheR-type methyltransferase" evidence="1">
    <location>
        <begin position="9"/>
        <end position="271"/>
    </location>
</feature>
<dbReference type="PANTHER" id="PTHR24422">
    <property type="entry name" value="CHEMOTAXIS PROTEIN METHYLTRANSFERASE"/>
    <property type="match status" value="1"/>
</dbReference>
<dbReference type="RefSeq" id="WP_023175714.1">
    <property type="nucleotide sequence ID" value="NC_022600.1"/>
</dbReference>
<dbReference type="KEGG" id="glj:GKIL_4122"/>
<gene>
    <name evidence="2" type="primary">cheR</name>
    <name evidence="2" type="ORF">GKIL_4122</name>
</gene>
<dbReference type="EMBL" id="CP003587">
    <property type="protein sequence ID" value="AGY60368.1"/>
    <property type="molecule type" value="Genomic_DNA"/>
</dbReference>
<dbReference type="PRINTS" id="PR00996">
    <property type="entry name" value="CHERMTFRASE"/>
</dbReference>
<dbReference type="PROSITE" id="PS50123">
    <property type="entry name" value="CHER"/>
    <property type="match status" value="1"/>
</dbReference>
<dbReference type="InterPro" id="IPR029063">
    <property type="entry name" value="SAM-dependent_MTases_sf"/>
</dbReference>
<dbReference type="PANTHER" id="PTHR24422:SF27">
    <property type="entry name" value="PROTEIN-GLUTAMATE O-METHYLTRANSFERASE"/>
    <property type="match status" value="1"/>
</dbReference>
<dbReference type="SMART" id="SM00138">
    <property type="entry name" value="MeTrc"/>
    <property type="match status" value="1"/>
</dbReference>
<dbReference type="InterPro" id="IPR050903">
    <property type="entry name" value="Bact_Chemotaxis_MeTrfase"/>
</dbReference>
<keyword evidence="2" id="KW-0808">Transferase</keyword>
<organism evidence="2 3">
    <name type="scientific">Gloeobacter kilaueensis (strain ATCC BAA-2537 / CCAP 1431/1 / ULC 316 / JS1)</name>
    <dbReference type="NCBI Taxonomy" id="1183438"/>
    <lineage>
        <taxon>Bacteria</taxon>
        <taxon>Bacillati</taxon>
        <taxon>Cyanobacteriota</taxon>
        <taxon>Cyanophyceae</taxon>
        <taxon>Gloeobacterales</taxon>
        <taxon>Gloeobacteraceae</taxon>
        <taxon>Gloeobacter</taxon>
    </lineage>
</organism>